<dbReference type="RefSeq" id="WP_173032600.1">
    <property type="nucleotide sequence ID" value="NZ_AP022870.1"/>
</dbReference>
<reference evidence="1 2" key="2">
    <citation type="submission" date="2020-03" db="EMBL/GenBank/DDBJ databases">
        <authorList>
            <person name="Ichikawa N."/>
            <person name="Kimura A."/>
            <person name="Kitahashi Y."/>
            <person name="Uohara A."/>
        </authorList>
    </citation>
    <scope>NUCLEOTIDE SEQUENCE [LARGE SCALE GENOMIC DNA]</scope>
    <source>
        <strain evidence="1 2">NBRC 107702</strain>
    </source>
</reference>
<dbReference type="EMBL" id="AP022870">
    <property type="protein sequence ID" value="BCB73701.1"/>
    <property type="molecule type" value="Genomic_DNA"/>
</dbReference>
<protein>
    <submittedName>
        <fullName evidence="1">Uncharacterized protein</fullName>
    </submittedName>
</protein>
<dbReference type="AlphaFoldDB" id="A0A6F8XIT3"/>
<sequence>MSIFTRVFGGGRRPAATLPYASDSPEGLAARWVRWVAGVGPLHNPVGDTTGADAGVNQPDDVWFLAGTFGGDVERRCAVPAGTPLFFPAFNMWHRNAEGPPPHLHRAVGDLVVDGSPIELETIATPVPFEVVGARLNPVTRTRKPVPMTVWGLWKRLDSLPSGQHVLRFAGGDGYGFTVRATYHLSVTPGPARDDSGVS</sequence>
<proteinExistence type="predicted"/>
<dbReference type="Proteomes" id="UP000502508">
    <property type="component" value="Chromosome"/>
</dbReference>
<dbReference type="KEGG" id="pfla:Pflav_001110"/>
<evidence type="ECO:0000313" key="2">
    <source>
        <dbReference type="Proteomes" id="UP000502508"/>
    </source>
</evidence>
<keyword evidence="2" id="KW-1185">Reference proteome</keyword>
<evidence type="ECO:0000313" key="1">
    <source>
        <dbReference type="EMBL" id="BCB73701.1"/>
    </source>
</evidence>
<gene>
    <name evidence="1" type="ORF">Pflav_001110</name>
</gene>
<accession>A0A6F8XIT3</accession>
<reference evidence="1 2" key="1">
    <citation type="submission" date="2020-03" db="EMBL/GenBank/DDBJ databases">
        <title>Whole genome shotgun sequence of Phytohabitans flavus NBRC 107702.</title>
        <authorList>
            <person name="Komaki H."/>
            <person name="Tamura T."/>
        </authorList>
    </citation>
    <scope>NUCLEOTIDE SEQUENCE [LARGE SCALE GENOMIC DNA]</scope>
    <source>
        <strain evidence="1 2">NBRC 107702</strain>
    </source>
</reference>
<name>A0A6F8XIT3_9ACTN</name>
<organism evidence="1 2">
    <name type="scientific">Phytohabitans flavus</name>
    <dbReference type="NCBI Taxonomy" id="1076124"/>
    <lineage>
        <taxon>Bacteria</taxon>
        <taxon>Bacillati</taxon>
        <taxon>Actinomycetota</taxon>
        <taxon>Actinomycetes</taxon>
        <taxon>Micromonosporales</taxon>
        <taxon>Micromonosporaceae</taxon>
    </lineage>
</organism>